<evidence type="ECO:0000256" key="5">
    <source>
        <dbReference type="ARBA" id="ARBA00022747"/>
    </source>
</evidence>
<comment type="catalytic activity">
    <reaction evidence="7">
        <text>a 2'-deoxycytidine in DNA + S-adenosyl-L-methionine = an N(4)-methyl-2'-deoxycytidine in DNA + S-adenosyl-L-homocysteine + H(+)</text>
        <dbReference type="Rhea" id="RHEA:16857"/>
        <dbReference type="Rhea" id="RHEA-COMP:11369"/>
        <dbReference type="Rhea" id="RHEA-COMP:13674"/>
        <dbReference type="ChEBI" id="CHEBI:15378"/>
        <dbReference type="ChEBI" id="CHEBI:57856"/>
        <dbReference type="ChEBI" id="CHEBI:59789"/>
        <dbReference type="ChEBI" id="CHEBI:85452"/>
        <dbReference type="ChEBI" id="CHEBI:137933"/>
        <dbReference type="EC" id="2.1.1.113"/>
    </reaction>
</comment>
<evidence type="ECO:0000256" key="3">
    <source>
        <dbReference type="ARBA" id="ARBA00022679"/>
    </source>
</evidence>
<dbReference type="GO" id="GO:0003677">
    <property type="term" value="F:DNA binding"/>
    <property type="evidence" value="ECO:0007669"/>
    <property type="project" value="UniProtKB-KW"/>
</dbReference>
<dbReference type="Pfam" id="PF01555">
    <property type="entry name" value="N6_N4_Mtase"/>
    <property type="match status" value="1"/>
</dbReference>
<dbReference type="InterPro" id="IPR017985">
    <property type="entry name" value="MeTrfase_CN4_CS"/>
</dbReference>
<protein>
    <recommendedName>
        <fullName evidence="8">Methyltransferase</fullName>
        <ecNumber evidence="8">2.1.1.-</ecNumber>
    </recommendedName>
</protein>
<organism evidence="11 12">
    <name type="scientific">Mycobacterium intracellulare subsp. chimaera</name>
    <dbReference type="NCBI Taxonomy" id="222805"/>
    <lineage>
        <taxon>Bacteria</taxon>
        <taxon>Bacillati</taxon>
        <taxon>Actinomycetota</taxon>
        <taxon>Actinomycetes</taxon>
        <taxon>Mycobacteriales</taxon>
        <taxon>Mycobacteriaceae</taxon>
        <taxon>Mycobacterium</taxon>
        <taxon>Mycobacterium avium complex (MAC)</taxon>
    </lineage>
</organism>
<evidence type="ECO:0000256" key="1">
    <source>
        <dbReference type="ARBA" id="ARBA00010203"/>
    </source>
</evidence>
<sequence>MKPFFDDGLVTLYHGRALEVARALPNSHAECIVTSPPYYNLRDYEEDGQYGSEATPGEYVEALRELFAELYRVLADDGTLWLNLGDSYAGTGPHTDPERTPIAQDRRVNPVTGKPAKGFDRPRKSLLGLPWRVAFALQDDGWLLRNAITWTKPNALPDAANDRFASRCETVFLFAKQQRYWFDLDAVREPHPTTQTPKSAVHQPEKASVAVASGGDSPTGRQRIRGGNISPGARRPRNGGTGPHHKARHKKGRNPGDYWEFEDTDDPGGPPGHFAWVIPTAKFPEAHFATMPPALALRCVRAGCKPGGTVLDPCSGSGTTGLAAQRLGRRFIGIDIKASYLHMSLRTRLRDAPLDLDLHAEGA</sequence>
<name>A0A7U5RZT7_MYCIT</name>
<dbReference type="Proteomes" id="UP000198286">
    <property type="component" value="Plasmid unnamed 2"/>
</dbReference>
<evidence type="ECO:0000256" key="9">
    <source>
        <dbReference type="SAM" id="MobiDB-lite"/>
    </source>
</evidence>
<keyword evidence="11" id="KW-0614">Plasmid</keyword>
<evidence type="ECO:0000313" key="11">
    <source>
        <dbReference type="EMBL" id="ASL18310.1"/>
    </source>
</evidence>
<evidence type="ECO:0000256" key="7">
    <source>
        <dbReference type="ARBA" id="ARBA00049120"/>
    </source>
</evidence>
<accession>A0A7U5RZT7</accession>
<keyword evidence="2 11" id="KW-0489">Methyltransferase</keyword>
<dbReference type="InterPro" id="IPR001091">
    <property type="entry name" value="RM_Methyltransferase"/>
</dbReference>
<evidence type="ECO:0000256" key="8">
    <source>
        <dbReference type="RuleBase" id="RU362026"/>
    </source>
</evidence>
<proteinExistence type="inferred from homology"/>
<evidence type="ECO:0000256" key="6">
    <source>
        <dbReference type="ARBA" id="ARBA00023125"/>
    </source>
</evidence>
<dbReference type="Gene3D" id="3.40.50.150">
    <property type="entry name" value="Vaccinia Virus protein VP39"/>
    <property type="match status" value="1"/>
</dbReference>
<dbReference type="SUPFAM" id="SSF53335">
    <property type="entry name" value="S-adenosyl-L-methionine-dependent methyltransferases"/>
    <property type="match status" value="1"/>
</dbReference>
<keyword evidence="6" id="KW-0238">DNA-binding</keyword>
<feature type="domain" description="DNA methylase N-4/N-6" evidence="10">
    <location>
        <begin position="31"/>
        <end position="344"/>
    </location>
</feature>
<dbReference type="GO" id="GO:0009307">
    <property type="term" value="P:DNA restriction-modification system"/>
    <property type="evidence" value="ECO:0007669"/>
    <property type="project" value="UniProtKB-KW"/>
</dbReference>
<geneLocation type="plasmid" evidence="11 12">
    <name>unnamed 2</name>
</geneLocation>
<comment type="similarity">
    <text evidence="1">Belongs to the N(4)/N(6)-methyltransferase family. N(4) subfamily.</text>
</comment>
<evidence type="ECO:0000313" key="12">
    <source>
        <dbReference type="Proteomes" id="UP000198286"/>
    </source>
</evidence>
<dbReference type="AlphaFoldDB" id="A0A7U5RZT7"/>
<evidence type="ECO:0000259" key="10">
    <source>
        <dbReference type="Pfam" id="PF01555"/>
    </source>
</evidence>
<dbReference type="GO" id="GO:0015667">
    <property type="term" value="F:site-specific DNA-methyltransferase (cytosine-N4-specific) activity"/>
    <property type="evidence" value="ECO:0007669"/>
    <property type="project" value="UniProtKB-EC"/>
</dbReference>
<dbReference type="GO" id="GO:0032259">
    <property type="term" value="P:methylation"/>
    <property type="evidence" value="ECO:0007669"/>
    <property type="project" value="UniProtKB-KW"/>
</dbReference>
<reference evidence="11 12" key="1">
    <citation type="journal article" date="2017" name="Lancet Infect. Dis.">
        <title>Global outbreak of severe Mycobacterium chimaera disease after cardiac surgery: a molecular epidemiological study.</title>
        <authorList>
            <person name="van Ingen J."/>
            <person name="Kohl T."/>
            <person name="Kranzer K."/>
            <person name="Hasse B."/>
            <person name="Keller P."/>
            <person name="Szafranska A."/>
            <person name="Hillemann D."/>
            <person name="Chand M."/>
            <person name="Schreiber P."/>
            <person name="Sommerstein R."/>
            <person name="Berger C."/>
            <person name="Genoni M."/>
            <person name="Ruegg C."/>
            <person name="Troillet N."/>
            <person name="Widmer A.F."/>
            <person name="Becker S.L."/>
            <person name="Herrmann M."/>
            <person name="Eckmanns T."/>
            <person name="Haller S."/>
            <person name="Hoeller C."/>
            <person name="Debast S.B."/>
            <person name="Wolfhagen M.J."/>
            <person name="Hopman J."/>
            <person name="Kluytmans J."/>
            <person name="Langelaar M."/>
            <person name="Notermans D.W."/>
            <person name="ten Oever J."/>
            <person name="van den Barselaar P."/>
            <person name="Vonk A.B.A."/>
            <person name="Vos M.C."/>
            <person name="Ahmed N."/>
            <person name="Brown T."/>
            <person name="Crook D."/>
            <person name="Lamagni T."/>
            <person name="Phin N."/>
            <person name="Smith E.G."/>
            <person name="Zambon M."/>
            <person name="Serr A."/>
            <person name="Goetting T."/>
            <person name="Ebner W."/>
            <person name="Thuermer A."/>
            <person name="Utpatel C."/>
            <person name="Sproer C."/>
            <person name="Bunk B."/>
            <person name="Nubel U."/>
            <person name="Bloemberg G."/>
            <person name="Bottger E."/>
            <person name="Niemann S."/>
            <person name="Wagner D."/>
            <person name="Sax H."/>
        </authorList>
    </citation>
    <scope>NUCLEOTIDE SEQUENCE [LARGE SCALE GENOMIC DNA]</scope>
    <source>
        <strain evidence="11 12">ZUERICH-2</strain>
        <plasmid evidence="11 12">unnamed 2</plasmid>
    </source>
</reference>
<dbReference type="PRINTS" id="PR00508">
    <property type="entry name" value="S21N4MTFRASE"/>
</dbReference>
<dbReference type="InterPro" id="IPR029063">
    <property type="entry name" value="SAM-dependent_MTases_sf"/>
</dbReference>
<evidence type="ECO:0000256" key="4">
    <source>
        <dbReference type="ARBA" id="ARBA00022691"/>
    </source>
</evidence>
<keyword evidence="3" id="KW-0808">Transferase</keyword>
<dbReference type="RefSeq" id="WP_232527349.1">
    <property type="nucleotide sequence ID" value="NZ_CP015269.1"/>
</dbReference>
<dbReference type="InterPro" id="IPR002941">
    <property type="entry name" value="DNA_methylase_N4/N6"/>
</dbReference>
<dbReference type="EC" id="2.1.1.-" evidence="8"/>
<evidence type="ECO:0000256" key="2">
    <source>
        <dbReference type="ARBA" id="ARBA00022603"/>
    </source>
</evidence>
<keyword evidence="5" id="KW-0680">Restriction system</keyword>
<feature type="region of interest" description="Disordered" evidence="9">
    <location>
        <begin position="210"/>
        <end position="265"/>
    </location>
</feature>
<dbReference type="EMBL" id="CP015269">
    <property type="protein sequence ID" value="ASL18310.1"/>
    <property type="molecule type" value="Genomic_DNA"/>
</dbReference>
<feature type="compositionally biased region" description="Basic residues" evidence="9">
    <location>
        <begin position="243"/>
        <end position="253"/>
    </location>
</feature>
<dbReference type="GO" id="GO:0008170">
    <property type="term" value="F:N-methyltransferase activity"/>
    <property type="evidence" value="ECO:0007669"/>
    <property type="project" value="InterPro"/>
</dbReference>
<gene>
    <name evidence="11" type="ORF">MYCOZU2_05965</name>
</gene>
<keyword evidence="4" id="KW-0949">S-adenosyl-L-methionine</keyword>
<dbReference type="REBASE" id="211848">
    <property type="entry name" value="M.MchZ2ORF5965P"/>
</dbReference>
<dbReference type="PROSITE" id="PS00093">
    <property type="entry name" value="N4_MTASE"/>
    <property type="match status" value="1"/>
</dbReference>